<keyword evidence="2" id="KW-1133">Transmembrane helix</keyword>
<dbReference type="Proteomes" id="UP001519363">
    <property type="component" value="Unassembled WGS sequence"/>
</dbReference>
<evidence type="ECO:0000313" key="3">
    <source>
        <dbReference type="EMBL" id="MBP2474991.1"/>
    </source>
</evidence>
<gene>
    <name evidence="3" type="ORF">JOF53_003863</name>
</gene>
<evidence type="ECO:0000313" key="4">
    <source>
        <dbReference type="Proteomes" id="UP001519363"/>
    </source>
</evidence>
<name>A0ABS5AEI9_9PSEU</name>
<evidence type="ECO:0000256" key="1">
    <source>
        <dbReference type="SAM" id="MobiDB-lite"/>
    </source>
</evidence>
<feature type="transmembrane region" description="Helical" evidence="2">
    <location>
        <begin position="138"/>
        <end position="157"/>
    </location>
</feature>
<keyword evidence="2" id="KW-0472">Membrane</keyword>
<proteinExistence type="predicted"/>
<evidence type="ECO:0000256" key="2">
    <source>
        <dbReference type="SAM" id="Phobius"/>
    </source>
</evidence>
<dbReference type="Pfam" id="PF10801">
    <property type="entry name" value="DUF2537"/>
    <property type="match status" value="1"/>
</dbReference>
<comment type="caution">
    <text evidence="3">The sequence shown here is derived from an EMBL/GenBank/DDBJ whole genome shotgun (WGS) entry which is preliminary data.</text>
</comment>
<feature type="transmembrane region" description="Helical" evidence="2">
    <location>
        <begin position="163"/>
        <end position="187"/>
    </location>
</feature>
<protein>
    <recommendedName>
        <fullName evidence="5">DUF2537 domain-containing protein</fullName>
    </recommendedName>
</protein>
<feature type="region of interest" description="Disordered" evidence="1">
    <location>
        <begin position="1"/>
        <end position="26"/>
    </location>
</feature>
<sequence>MELHAQDARAVLRRPGRPEDVDPGELGLPEGLADALHEWAEVAEAVELSEGAGEAVYQRGRHLAGRLAGVLAVPVRYVDPVTGQTEDVLPPVVRAAPAPPPAEPTPWGTGLAVSFFVGAIVAVAMVALSQGLSQASPFLALGANVVIAGGLAPSVWLSRRTPVWRWVSYGVVGGIAAAWLVLLLSLLGP</sequence>
<dbReference type="InterPro" id="IPR024244">
    <property type="entry name" value="DUF2537"/>
</dbReference>
<keyword evidence="4" id="KW-1185">Reference proteome</keyword>
<organism evidence="3 4">
    <name type="scientific">Crossiella equi</name>
    <dbReference type="NCBI Taxonomy" id="130796"/>
    <lineage>
        <taxon>Bacteria</taxon>
        <taxon>Bacillati</taxon>
        <taxon>Actinomycetota</taxon>
        <taxon>Actinomycetes</taxon>
        <taxon>Pseudonocardiales</taxon>
        <taxon>Pseudonocardiaceae</taxon>
        <taxon>Crossiella</taxon>
    </lineage>
</organism>
<evidence type="ECO:0008006" key="5">
    <source>
        <dbReference type="Google" id="ProtNLM"/>
    </source>
</evidence>
<reference evidence="3 4" key="1">
    <citation type="submission" date="2021-03" db="EMBL/GenBank/DDBJ databases">
        <title>Sequencing the genomes of 1000 actinobacteria strains.</title>
        <authorList>
            <person name="Klenk H.-P."/>
        </authorList>
    </citation>
    <scope>NUCLEOTIDE SEQUENCE [LARGE SCALE GENOMIC DNA]</scope>
    <source>
        <strain evidence="3 4">DSM 44580</strain>
    </source>
</reference>
<accession>A0ABS5AEI9</accession>
<feature type="transmembrane region" description="Helical" evidence="2">
    <location>
        <begin position="107"/>
        <end position="126"/>
    </location>
</feature>
<dbReference type="RefSeq" id="WP_086783267.1">
    <property type="nucleotide sequence ID" value="NZ_JAGIOO010000001.1"/>
</dbReference>
<keyword evidence="2" id="KW-0812">Transmembrane</keyword>
<dbReference type="EMBL" id="JAGIOO010000001">
    <property type="protein sequence ID" value="MBP2474991.1"/>
    <property type="molecule type" value="Genomic_DNA"/>
</dbReference>